<name>Q24MY9_DESHY</name>
<keyword evidence="3" id="KW-1185">Reference proteome</keyword>
<dbReference type="Pfam" id="PF10087">
    <property type="entry name" value="DUF2325"/>
    <property type="match status" value="1"/>
</dbReference>
<dbReference type="KEGG" id="dsy:DSY4814"/>
<proteinExistence type="inferred from homology"/>
<evidence type="ECO:0000256" key="1">
    <source>
        <dbReference type="ARBA" id="ARBA00007189"/>
    </source>
</evidence>
<comment type="similarity">
    <text evidence="1">Belongs to the UPF0751 family.</text>
</comment>
<evidence type="ECO:0000313" key="2">
    <source>
        <dbReference type="EMBL" id="BAE86603.1"/>
    </source>
</evidence>
<protein>
    <recommendedName>
        <fullName evidence="4">DUF2325 domain-containing protein</fullName>
    </recommendedName>
</protein>
<sequence length="163" mass="18129">MAGQGILSKMKGSLFLSPEISGWVNKKRQKTKNNANMILKIIINYSIVRAGSLNDDAKDKEKGVWDSMSILLIGGLDRMEKDYIHIGSKRGHNVKVYTQLPTRFEKVMGEPDGIVLFTGSVSHAMVEVALMLAKNRNIPIIRSHSSSLKALERELSKLEECAC</sequence>
<dbReference type="Proteomes" id="UP000001946">
    <property type="component" value="Chromosome"/>
</dbReference>
<dbReference type="HOGENOM" id="CLU_1701423_0_0_9"/>
<dbReference type="STRING" id="138119.DSY4814"/>
<evidence type="ECO:0008006" key="4">
    <source>
        <dbReference type="Google" id="ProtNLM"/>
    </source>
</evidence>
<organism evidence="2 3">
    <name type="scientific">Desulfitobacterium hafniense (strain Y51)</name>
    <dbReference type="NCBI Taxonomy" id="138119"/>
    <lineage>
        <taxon>Bacteria</taxon>
        <taxon>Bacillati</taxon>
        <taxon>Bacillota</taxon>
        <taxon>Clostridia</taxon>
        <taxon>Eubacteriales</taxon>
        <taxon>Desulfitobacteriaceae</taxon>
        <taxon>Desulfitobacterium</taxon>
    </lineage>
</organism>
<dbReference type="eggNOG" id="ENOG5032SEK">
    <property type="taxonomic scope" value="Bacteria"/>
</dbReference>
<evidence type="ECO:0000313" key="3">
    <source>
        <dbReference type="Proteomes" id="UP000001946"/>
    </source>
</evidence>
<reference evidence="2 3" key="1">
    <citation type="journal article" date="2006" name="J. Bacteriol.">
        <title>Complete genome sequence of the dehalorespiring bacterium Desulfitobacterium hafniense Y51 and comparison with Dehalococcoides ethenogenes 195.</title>
        <authorList>
            <person name="Nonaka H."/>
            <person name="Keresztes G."/>
            <person name="Shinoda Y."/>
            <person name="Ikenaga Y."/>
            <person name="Abe M."/>
            <person name="Naito K."/>
            <person name="Inatomi K."/>
            <person name="Furukawa K."/>
            <person name="Inui M."/>
            <person name="Yukawa H."/>
        </authorList>
    </citation>
    <scope>NUCLEOTIDE SEQUENCE [LARGE SCALE GENOMIC DNA]</scope>
    <source>
        <strain evidence="2 3">Y51</strain>
    </source>
</reference>
<dbReference type="AlphaFoldDB" id="Q24MY9"/>
<dbReference type="InterPro" id="IPR016772">
    <property type="entry name" value="UCP020408"/>
</dbReference>
<dbReference type="EMBL" id="AP008230">
    <property type="protein sequence ID" value="BAE86603.1"/>
    <property type="molecule type" value="Genomic_DNA"/>
</dbReference>
<gene>
    <name evidence="2" type="ordered locus">DSY4814</name>
</gene>
<accession>Q24MY9</accession>